<keyword evidence="3" id="KW-1185">Reference proteome</keyword>
<feature type="compositionally biased region" description="Acidic residues" evidence="1">
    <location>
        <begin position="132"/>
        <end position="144"/>
    </location>
</feature>
<dbReference type="GO" id="GO:0006355">
    <property type="term" value="P:regulation of DNA-templated transcription"/>
    <property type="evidence" value="ECO:0007669"/>
    <property type="project" value="InterPro"/>
</dbReference>
<organism evidence="2 3">
    <name type="scientific">Babjeviella inositovora NRRL Y-12698</name>
    <dbReference type="NCBI Taxonomy" id="984486"/>
    <lineage>
        <taxon>Eukaryota</taxon>
        <taxon>Fungi</taxon>
        <taxon>Dikarya</taxon>
        <taxon>Ascomycota</taxon>
        <taxon>Saccharomycotina</taxon>
        <taxon>Pichiomycetes</taxon>
        <taxon>Serinales incertae sedis</taxon>
        <taxon>Babjeviella</taxon>
    </lineage>
</organism>
<dbReference type="AlphaFoldDB" id="A0A1E3QYC1"/>
<gene>
    <name evidence="2" type="ORF">BABINDRAFT_160302</name>
</gene>
<dbReference type="Pfam" id="PF07904">
    <property type="entry name" value="Eaf7"/>
    <property type="match status" value="1"/>
</dbReference>
<dbReference type="GO" id="GO:0005634">
    <property type="term" value="C:nucleus"/>
    <property type="evidence" value="ECO:0007669"/>
    <property type="project" value="InterPro"/>
</dbReference>
<feature type="compositionally biased region" description="Basic residues" evidence="1">
    <location>
        <begin position="331"/>
        <end position="340"/>
    </location>
</feature>
<accession>A0A1E3QYC1</accession>
<feature type="compositionally biased region" description="Acidic residues" evidence="1">
    <location>
        <begin position="217"/>
        <end position="234"/>
    </location>
</feature>
<protein>
    <submittedName>
        <fullName evidence="2">Uncharacterized protein</fullName>
    </submittedName>
</protein>
<dbReference type="RefSeq" id="XP_018987440.1">
    <property type="nucleotide sequence ID" value="XM_019128157.1"/>
</dbReference>
<dbReference type="GeneID" id="30146010"/>
<dbReference type="GO" id="GO:0043189">
    <property type="term" value="C:H4/H2A histone acetyltransferase complex"/>
    <property type="evidence" value="ECO:0007669"/>
    <property type="project" value="InterPro"/>
</dbReference>
<dbReference type="Proteomes" id="UP000094336">
    <property type="component" value="Unassembled WGS sequence"/>
</dbReference>
<evidence type="ECO:0000313" key="3">
    <source>
        <dbReference type="Proteomes" id="UP000094336"/>
    </source>
</evidence>
<dbReference type="EMBL" id="KV454427">
    <property type="protein sequence ID" value="ODQ82112.1"/>
    <property type="molecule type" value="Genomic_DNA"/>
</dbReference>
<name>A0A1E3QYC1_9ASCO</name>
<reference evidence="3" key="1">
    <citation type="submission" date="2016-05" db="EMBL/GenBank/DDBJ databases">
        <title>Comparative genomics of biotechnologically important yeasts.</title>
        <authorList>
            <consortium name="DOE Joint Genome Institute"/>
            <person name="Riley R."/>
            <person name="Haridas S."/>
            <person name="Wolfe K.H."/>
            <person name="Lopes M.R."/>
            <person name="Hittinger C.T."/>
            <person name="Goker M."/>
            <person name="Salamov A."/>
            <person name="Wisecaver J."/>
            <person name="Long T.M."/>
            <person name="Aerts A.L."/>
            <person name="Barry K."/>
            <person name="Choi C."/>
            <person name="Clum A."/>
            <person name="Coughlan A.Y."/>
            <person name="Deshpande S."/>
            <person name="Douglass A.P."/>
            <person name="Hanson S.J."/>
            <person name="Klenk H.-P."/>
            <person name="Labutti K."/>
            <person name="Lapidus A."/>
            <person name="Lindquist E."/>
            <person name="Lipzen A."/>
            <person name="Meier-Kolthoff J.P."/>
            <person name="Ohm R.A."/>
            <person name="Otillar R.P."/>
            <person name="Pangilinan J."/>
            <person name="Peng Y."/>
            <person name="Rokas A."/>
            <person name="Rosa C.A."/>
            <person name="Scheuner C."/>
            <person name="Sibirny A.A."/>
            <person name="Slot J.C."/>
            <person name="Stielow J.B."/>
            <person name="Sun H."/>
            <person name="Kurtzman C.P."/>
            <person name="Blackwell M."/>
            <person name="Grigoriev I.V."/>
            <person name="Jeffries T.W."/>
        </authorList>
    </citation>
    <scope>NUCLEOTIDE SEQUENCE [LARGE SCALE GENOMIC DNA]</scope>
    <source>
        <strain evidence="3">NRRL Y-12698</strain>
    </source>
</reference>
<feature type="compositionally biased region" description="Basic residues" evidence="1">
    <location>
        <begin position="238"/>
        <end position="251"/>
    </location>
</feature>
<feature type="region of interest" description="Disordered" evidence="1">
    <location>
        <begin position="98"/>
        <end position="340"/>
    </location>
</feature>
<evidence type="ECO:0000313" key="2">
    <source>
        <dbReference type="EMBL" id="ODQ82112.1"/>
    </source>
</evidence>
<feature type="compositionally biased region" description="Polar residues" evidence="1">
    <location>
        <begin position="252"/>
        <end position="261"/>
    </location>
</feature>
<feature type="compositionally biased region" description="Basic and acidic residues" evidence="1">
    <location>
        <begin position="175"/>
        <end position="186"/>
    </location>
</feature>
<proteinExistence type="predicted"/>
<sequence>MKQNSPSPSPTPSPPRAWTTAEELKLFEQICQNKPLGANAVRAVMTITRALNDHRHTPSDDETALPEDTIEFTEHDVKAKLHQLYNMTALQELVDEVVEDSEEEPKEPVTRKRTRSSVARVRESGSVLDSSDISDIESVDEEDVKEDKVQPEKVEDDEAGKPRHHPSKSIEGQSDTDKGGSDKPESEMSGNEIEDTDDESKSHTEKSDEESTRSDEGSESDDSNEESGSGEEGDTDRKRRKVVRPASKRQKVASNVSTPKRSTPRPKQTRSAIKSAMKKTVPTTPARKGVSSEVNTPLSSRPSTRRSTRNTPAGSGTPGVEESDMETPAKRITRRSARRK</sequence>
<feature type="compositionally biased region" description="Basic and acidic residues" evidence="1">
    <location>
        <begin position="199"/>
        <end position="216"/>
    </location>
</feature>
<evidence type="ECO:0000256" key="1">
    <source>
        <dbReference type="SAM" id="MobiDB-lite"/>
    </source>
</evidence>
<dbReference type="InterPro" id="IPR012423">
    <property type="entry name" value="Eaf7/MRGBP"/>
</dbReference>